<dbReference type="EMBL" id="CP041695">
    <property type="protein sequence ID" value="QDP77463.1"/>
    <property type="molecule type" value="Genomic_DNA"/>
</dbReference>
<dbReference type="GeneID" id="80330907"/>
<feature type="region of interest" description="Disordered" evidence="1">
    <location>
        <begin position="46"/>
        <end position="73"/>
    </location>
</feature>
<evidence type="ECO:0000256" key="1">
    <source>
        <dbReference type="SAM" id="MobiDB-lite"/>
    </source>
</evidence>
<dbReference type="Proteomes" id="UP000255467">
    <property type="component" value="Unassembled WGS sequence"/>
</dbReference>
<dbReference type="OrthoDB" id="4562242at2"/>
<name>A0A378YAH9_9NOCA</name>
<dbReference type="AlphaFoldDB" id="A0A378YAH9"/>
<evidence type="ECO:0000313" key="5">
    <source>
        <dbReference type="Proteomes" id="UP000317039"/>
    </source>
</evidence>
<dbReference type="KEGG" id="nod:FOH10_00630"/>
<dbReference type="EMBL" id="UGRY01000002">
    <property type="protein sequence ID" value="SUA73550.1"/>
    <property type="molecule type" value="Genomic_DNA"/>
</dbReference>
<reference evidence="3 4" key="1">
    <citation type="submission" date="2018-06" db="EMBL/GenBank/DDBJ databases">
        <authorList>
            <consortium name="Pathogen Informatics"/>
            <person name="Doyle S."/>
        </authorList>
    </citation>
    <scope>NUCLEOTIDE SEQUENCE [LARGE SCALE GENOMIC DNA]</scope>
    <source>
        <strain evidence="3 4">NCTC1934</strain>
    </source>
</reference>
<gene>
    <name evidence="2" type="ORF">FOH10_00630</name>
    <name evidence="3" type="ORF">NCTC1934_00992</name>
</gene>
<dbReference type="RefSeq" id="WP_039817449.1">
    <property type="nucleotide sequence ID" value="NZ_CP041695.1"/>
</dbReference>
<dbReference type="Proteomes" id="UP000317039">
    <property type="component" value="Chromosome"/>
</dbReference>
<evidence type="ECO:0000313" key="2">
    <source>
        <dbReference type="EMBL" id="QDP77463.1"/>
    </source>
</evidence>
<proteinExistence type="predicted"/>
<evidence type="ECO:0000313" key="4">
    <source>
        <dbReference type="Proteomes" id="UP000255467"/>
    </source>
</evidence>
<organism evidence="3 4">
    <name type="scientific">Nocardia otitidiscaviarum</name>
    <dbReference type="NCBI Taxonomy" id="1823"/>
    <lineage>
        <taxon>Bacteria</taxon>
        <taxon>Bacillati</taxon>
        <taxon>Actinomycetota</taxon>
        <taxon>Actinomycetes</taxon>
        <taxon>Mycobacteriales</taxon>
        <taxon>Nocardiaceae</taxon>
        <taxon>Nocardia</taxon>
    </lineage>
</organism>
<feature type="compositionally biased region" description="Basic and acidic residues" evidence="1">
    <location>
        <begin position="1"/>
        <end position="21"/>
    </location>
</feature>
<protein>
    <submittedName>
        <fullName evidence="3">Uncharacterized protein</fullName>
    </submittedName>
</protein>
<keyword evidence="4" id="KW-1185">Reference proteome</keyword>
<feature type="region of interest" description="Disordered" evidence="1">
    <location>
        <begin position="1"/>
        <end position="34"/>
    </location>
</feature>
<accession>A0A378YAH9</accession>
<reference evidence="2 5" key="2">
    <citation type="submission" date="2019-07" db="EMBL/GenBank/DDBJ databases">
        <title>Complete Genome Sequence and Methylome Analysis of Nocardia otitidis-caviarum NEB252.</title>
        <authorList>
            <person name="Fomenkov A."/>
            <person name="Anton B.P."/>
            <person name="Vincze T."/>
            <person name="Roberts R.J."/>
        </authorList>
    </citation>
    <scope>NUCLEOTIDE SEQUENCE [LARGE SCALE GENOMIC DNA]</scope>
    <source>
        <strain evidence="2 5">NEB252</strain>
    </source>
</reference>
<sequence length="73" mass="8353">MSTEEERRIREESAQQDERPIIPEPEVEDKHRQRAAEIAEAYEDDRPTTVLPGSDGMVSGTVVSDWVDEDDRP</sequence>
<evidence type="ECO:0000313" key="3">
    <source>
        <dbReference type="EMBL" id="SUA73550.1"/>
    </source>
</evidence>
<dbReference type="STRING" id="1406858.GCA_000710895_00044"/>